<dbReference type="Proteomes" id="UP000030710">
    <property type="component" value="Unassembled WGS sequence"/>
</dbReference>
<dbReference type="STRING" id="1238425.J07HQW2_02194"/>
<protein>
    <submittedName>
        <fullName evidence="1">Uncharacterized protein</fullName>
    </submittedName>
</protein>
<accession>U1MYY9</accession>
<dbReference type="HOGENOM" id="CLU_3128463_0_0_2"/>
<sequence>QRGTWRRRGPRAEVISYTRGSGQDIIPEECSPLVVVVVTSPGRTVDLSDA</sequence>
<proteinExistence type="predicted"/>
<dbReference type="AlphaFoldDB" id="U1MYY9"/>
<gene>
    <name evidence="1" type="ORF">J07HQW2_02194</name>
</gene>
<name>U1MYY9_9EURY</name>
<evidence type="ECO:0000313" key="2">
    <source>
        <dbReference type="Proteomes" id="UP000030710"/>
    </source>
</evidence>
<feature type="non-terminal residue" evidence="1">
    <location>
        <position position="1"/>
    </location>
</feature>
<reference evidence="1 2" key="1">
    <citation type="journal article" date="2013" name="PLoS ONE">
        <title>Assembly-driven community genomics of a hypersaline microbial ecosystem.</title>
        <authorList>
            <person name="Podell S."/>
            <person name="Ugalde J.A."/>
            <person name="Narasingarao P."/>
            <person name="Banfield J.F."/>
            <person name="Heidelberg K.B."/>
            <person name="Allen E.E."/>
        </authorList>
    </citation>
    <scope>NUCLEOTIDE SEQUENCE [LARGE SCALE GENOMIC DNA]</scope>
    <source>
        <strain evidence="2">J07HQW2</strain>
    </source>
</reference>
<evidence type="ECO:0000313" key="1">
    <source>
        <dbReference type="EMBL" id="ERG95734.1"/>
    </source>
</evidence>
<dbReference type="EMBL" id="KE356561">
    <property type="protein sequence ID" value="ERG95734.1"/>
    <property type="molecule type" value="Genomic_DNA"/>
</dbReference>
<organism evidence="1 2">
    <name type="scientific">Haloquadratum walsbyi J07HQW2</name>
    <dbReference type="NCBI Taxonomy" id="1238425"/>
    <lineage>
        <taxon>Archaea</taxon>
        <taxon>Methanobacteriati</taxon>
        <taxon>Methanobacteriota</taxon>
        <taxon>Stenosarchaea group</taxon>
        <taxon>Halobacteria</taxon>
        <taxon>Halobacteriales</taxon>
        <taxon>Haloferacaceae</taxon>
        <taxon>Haloquadratum</taxon>
    </lineage>
</organism>